<keyword evidence="2" id="KW-1185">Reference proteome</keyword>
<dbReference type="EMBL" id="BMNL01000002">
    <property type="protein sequence ID" value="GGP20968.1"/>
    <property type="molecule type" value="Genomic_DNA"/>
</dbReference>
<gene>
    <name evidence="1" type="ORF">GCM10007981_11180</name>
</gene>
<reference evidence="1" key="1">
    <citation type="journal article" date="2014" name="Int. J. Syst. Evol. Microbiol.">
        <title>Complete genome sequence of Corynebacterium casei LMG S-19264T (=DSM 44701T), isolated from a smear-ripened cheese.</title>
        <authorList>
            <consortium name="US DOE Joint Genome Institute (JGI-PGF)"/>
            <person name="Walter F."/>
            <person name="Albersmeier A."/>
            <person name="Kalinowski J."/>
            <person name="Ruckert C."/>
        </authorList>
    </citation>
    <scope>NUCLEOTIDE SEQUENCE</scope>
    <source>
        <strain evidence="1">JCM 10088</strain>
    </source>
</reference>
<proteinExistence type="predicted"/>
<name>A0A830GW02_9CREN</name>
<dbReference type="RefSeq" id="WP_188596422.1">
    <property type="nucleotide sequence ID" value="NZ_BMNL01000002.1"/>
</dbReference>
<dbReference type="Proteomes" id="UP000610960">
    <property type="component" value="Unassembled WGS sequence"/>
</dbReference>
<accession>A0A830GW02</accession>
<dbReference type="AlphaFoldDB" id="A0A830GW02"/>
<evidence type="ECO:0000313" key="1">
    <source>
        <dbReference type="EMBL" id="GGP20968.1"/>
    </source>
</evidence>
<protein>
    <submittedName>
        <fullName evidence="1">Uncharacterized protein</fullName>
    </submittedName>
</protein>
<comment type="caution">
    <text evidence="1">The sequence shown here is derived from an EMBL/GenBank/DDBJ whole genome shotgun (WGS) entry which is preliminary data.</text>
</comment>
<organism evidence="1 2">
    <name type="scientific">Thermocladium modestius</name>
    <dbReference type="NCBI Taxonomy" id="62609"/>
    <lineage>
        <taxon>Archaea</taxon>
        <taxon>Thermoproteota</taxon>
        <taxon>Thermoprotei</taxon>
        <taxon>Thermoproteales</taxon>
        <taxon>Thermoproteaceae</taxon>
        <taxon>Thermocladium</taxon>
    </lineage>
</organism>
<evidence type="ECO:0000313" key="2">
    <source>
        <dbReference type="Proteomes" id="UP000610960"/>
    </source>
</evidence>
<sequence>MSDQREGGDAEKRKLLIPSFLTADVFKKERKAPMERRLRLRRRGDVDEGRALMNPNTMKELNITMEIEAVLVGGGARERRYVFKVVAKDDVPPGEVWCNEEELRRNGIADNSIATIRAHKREQSDQGNP</sequence>
<dbReference type="OrthoDB" id="30985at2157"/>
<reference evidence="1" key="2">
    <citation type="submission" date="2020-09" db="EMBL/GenBank/DDBJ databases">
        <authorList>
            <person name="Sun Q."/>
            <person name="Ohkuma M."/>
        </authorList>
    </citation>
    <scope>NUCLEOTIDE SEQUENCE</scope>
    <source>
        <strain evidence="1">JCM 10088</strain>
    </source>
</reference>